<dbReference type="PANTHER" id="PTHR11092:SF0">
    <property type="entry name" value="EPIMERASE FAMILY PROTEIN SDR39U1"/>
    <property type="match status" value="1"/>
</dbReference>
<keyword evidence="4" id="KW-1185">Reference proteome</keyword>
<evidence type="ECO:0000259" key="1">
    <source>
        <dbReference type="Pfam" id="PF01370"/>
    </source>
</evidence>
<accession>A0A1G8ZP93</accession>
<gene>
    <name evidence="3" type="ORF">SAMN05421806_10567</name>
</gene>
<dbReference type="Proteomes" id="UP000199155">
    <property type="component" value="Unassembled WGS sequence"/>
</dbReference>
<dbReference type="RefSeq" id="WP_093610144.1">
    <property type="nucleotide sequence ID" value="NZ_FNFF01000005.1"/>
</dbReference>
<dbReference type="EMBL" id="FNFF01000005">
    <property type="protein sequence ID" value="SDK15980.1"/>
    <property type="molecule type" value="Genomic_DNA"/>
</dbReference>
<name>A0A1G8ZP93_9ACTN</name>
<dbReference type="PANTHER" id="PTHR11092">
    <property type="entry name" value="SUGAR NUCLEOTIDE EPIMERASE RELATED"/>
    <property type="match status" value="1"/>
</dbReference>
<dbReference type="STRING" id="417292.SAMN05421806_10567"/>
<dbReference type="Gene3D" id="3.40.50.720">
    <property type="entry name" value="NAD(P)-binding Rossmann-like Domain"/>
    <property type="match status" value="1"/>
</dbReference>
<dbReference type="Pfam" id="PF08338">
    <property type="entry name" value="DUF1731"/>
    <property type="match status" value="1"/>
</dbReference>
<evidence type="ECO:0000259" key="2">
    <source>
        <dbReference type="Pfam" id="PF08338"/>
    </source>
</evidence>
<sequence>MRVVIPGGTGQVGAMLRRALTSAGHEVVVLSRRPHGPGEVAWDGRTAGPWTKEIDGSDAVVNLAGRSVSCRYTEANLREMMDSRIDSARVVGEAIAAAARPPRVWLQMSTATIYAHTFGTAHDEAQGVIGGGEPEVPDYWAYSVEIARRWEQVQDEAPMPGTRKVALRAAMVMSPDRGGVFSVLSRMARLGIGGPVAGGRQYVSWIHEHDFVRAVEFLIAREDLDGPVNLASPGPLPQREFMRGLRQAWRVPVGLPATKAMAEAGAWVLRSDTELLLKSRRVLPGRLLEAGFAFEQGEWNGAAAELVARARGSRA</sequence>
<organism evidence="3 4">
    <name type="scientific">Streptomyces indicus</name>
    <dbReference type="NCBI Taxonomy" id="417292"/>
    <lineage>
        <taxon>Bacteria</taxon>
        <taxon>Bacillati</taxon>
        <taxon>Actinomycetota</taxon>
        <taxon>Actinomycetes</taxon>
        <taxon>Kitasatosporales</taxon>
        <taxon>Streptomycetaceae</taxon>
        <taxon>Streptomyces</taxon>
    </lineage>
</organism>
<dbReference type="Pfam" id="PF01370">
    <property type="entry name" value="Epimerase"/>
    <property type="match status" value="1"/>
</dbReference>
<evidence type="ECO:0008006" key="5">
    <source>
        <dbReference type="Google" id="ProtNLM"/>
    </source>
</evidence>
<dbReference type="InterPro" id="IPR001509">
    <property type="entry name" value="Epimerase_deHydtase"/>
</dbReference>
<dbReference type="AlphaFoldDB" id="A0A1G8ZP93"/>
<dbReference type="OrthoDB" id="9801773at2"/>
<feature type="domain" description="NAD-dependent epimerase/dehydratase" evidence="1">
    <location>
        <begin position="3"/>
        <end position="223"/>
    </location>
</feature>
<evidence type="ECO:0000313" key="3">
    <source>
        <dbReference type="EMBL" id="SDK15980.1"/>
    </source>
</evidence>
<dbReference type="InterPro" id="IPR013549">
    <property type="entry name" value="DUF1731"/>
</dbReference>
<dbReference type="InterPro" id="IPR036291">
    <property type="entry name" value="NAD(P)-bd_dom_sf"/>
</dbReference>
<protein>
    <recommendedName>
        <fullName evidence="5">DUF1731 domain-containing protein</fullName>
    </recommendedName>
</protein>
<dbReference type="SUPFAM" id="SSF51735">
    <property type="entry name" value="NAD(P)-binding Rossmann-fold domains"/>
    <property type="match status" value="1"/>
</dbReference>
<reference evidence="3 4" key="1">
    <citation type="submission" date="2016-10" db="EMBL/GenBank/DDBJ databases">
        <authorList>
            <person name="de Groot N.N."/>
        </authorList>
    </citation>
    <scope>NUCLEOTIDE SEQUENCE [LARGE SCALE GENOMIC DNA]</scope>
    <source>
        <strain evidence="3 4">CGMCC 4.5727</strain>
    </source>
</reference>
<proteinExistence type="predicted"/>
<feature type="domain" description="DUF1731" evidence="2">
    <location>
        <begin position="274"/>
        <end position="305"/>
    </location>
</feature>
<evidence type="ECO:0000313" key="4">
    <source>
        <dbReference type="Proteomes" id="UP000199155"/>
    </source>
</evidence>